<dbReference type="AlphaFoldDB" id="A0A2D0JWP7"/>
<dbReference type="InterPro" id="IPR016830">
    <property type="entry name" value="UbiT"/>
</dbReference>
<comment type="caution">
    <text evidence="3">The sequence shown here is derived from an EMBL/GenBank/DDBJ whole genome shotgun (WGS) entry which is preliminary data.</text>
</comment>
<name>A0A2D0JWP7_9GAMM</name>
<reference evidence="3 4" key="1">
    <citation type="journal article" date="2017" name="Nat. Microbiol.">
        <title>Natural product diversity associated with the nematode symbionts Photorhabdus and Xenorhabdus.</title>
        <authorList>
            <person name="Tobias N.J."/>
            <person name="Wolff H."/>
            <person name="Djahanschiri B."/>
            <person name="Grundmann F."/>
            <person name="Kronenwerth M."/>
            <person name="Shi Y.M."/>
            <person name="Simonyi S."/>
            <person name="Grun P."/>
            <person name="Shapiro-Ilan D."/>
            <person name="Pidot S.J."/>
            <person name="Stinear T.P."/>
            <person name="Ebersberger I."/>
            <person name="Bode H.B."/>
        </authorList>
    </citation>
    <scope>NUCLEOTIDE SEQUENCE [LARGE SCALE GENOMIC DNA]</scope>
    <source>
        <strain evidence="3 4">DSM 17902</strain>
    </source>
</reference>
<dbReference type="Pfam" id="PF02036">
    <property type="entry name" value="SCP2"/>
    <property type="match status" value="1"/>
</dbReference>
<evidence type="ECO:0000313" key="4">
    <source>
        <dbReference type="Proteomes" id="UP000221980"/>
    </source>
</evidence>
<accession>A0A2D0JWP7</accession>
<dbReference type="Gene3D" id="3.30.1050.10">
    <property type="entry name" value="SCP2 sterol-binding domain"/>
    <property type="match status" value="1"/>
</dbReference>
<gene>
    <name evidence="1" type="primary">ubiT</name>
    <name evidence="3" type="ORF">Xmir_00216</name>
</gene>
<proteinExistence type="inferred from homology"/>
<dbReference type="OrthoDB" id="5292463at2"/>
<dbReference type="SUPFAM" id="SSF55718">
    <property type="entry name" value="SCP-like"/>
    <property type="match status" value="1"/>
</dbReference>
<evidence type="ECO:0000256" key="1">
    <source>
        <dbReference type="HAMAP-Rule" id="MF_02231"/>
    </source>
</evidence>
<feature type="domain" description="SCP2" evidence="2">
    <location>
        <begin position="45"/>
        <end position="133"/>
    </location>
</feature>
<comment type="similarity">
    <text evidence="1">Belongs to the UbiT family.</text>
</comment>
<comment type="pathway">
    <text evidence="1">Cofactor biosynthesis; ubiquinone biosynthesis.</text>
</comment>
<dbReference type="InterPro" id="IPR036527">
    <property type="entry name" value="SCP2_sterol-bd_dom_sf"/>
</dbReference>
<comment type="function">
    <text evidence="1">Required for O(2)-independent ubiquinone (coenzyme Q) biosynthesis. Likely functions as an accessory factor.</text>
</comment>
<dbReference type="EMBL" id="NITZ01000001">
    <property type="protein sequence ID" value="PHM50812.1"/>
    <property type="molecule type" value="Genomic_DNA"/>
</dbReference>
<dbReference type="Proteomes" id="UP000221980">
    <property type="component" value="Unassembled WGS sequence"/>
</dbReference>
<sequence>MLGKIHFHLVNQGPALLRFPSKVTPFVLQRQVLEPFLGWQFRAALAEGELAFLTSRWLKVEIRDLGLHGFISVQDNRLVVRQHASEDVSFSGNANDFILIAARREDPDTLFFQRRLRIEGNSELGLHVKNLMDSIGLESMPSILRFGLLRLAEFIKAGQKEGVDQNDRALSSC</sequence>
<protein>
    <recommendedName>
        <fullName evidence="1">Ubiquinone biosynthesis accessory factor UbiT</fullName>
    </recommendedName>
</protein>
<evidence type="ECO:0000259" key="2">
    <source>
        <dbReference type="Pfam" id="PF02036"/>
    </source>
</evidence>
<dbReference type="RefSeq" id="WP_099112648.1">
    <property type="nucleotide sequence ID" value="NZ_CAWNQI010000001.1"/>
</dbReference>
<dbReference type="PIRSF" id="PIRSF025550">
    <property type="entry name" value="UCP025550_lpd_carrier"/>
    <property type="match status" value="1"/>
</dbReference>
<dbReference type="HAMAP" id="MF_02231">
    <property type="entry name" value="UbiT"/>
    <property type="match status" value="1"/>
</dbReference>
<keyword evidence="4" id="KW-1185">Reference proteome</keyword>
<dbReference type="InterPro" id="IPR003033">
    <property type="entry name" value="SCP2_sterol-bd_dom"/>
</dbReference>
<dbReference type="GO" id="GO:0006744">
    <property type="term" value="P:ubiquinone biosynthetic process"/>
    <property type="evidence" value="ECO:0007669"/>
    <property type="project" value="UniProtKB-UniRule"/>
</dbReference>
<evidence type="ECO:0000313" key="3">
    <source>
        <dbReference type="EMBL" id="PHM50812.1"/>
    </source>
</evidence>
<keyword evidence="1" id="KW-0831">Ubiquinone biosynthesis</keyword>
<dbReference type="UniPathway" id="UPA00232"/>
<organism evidence="3 4">
    <name type="scientific">Xenorhabdus miraniensis</name>
    <dbReference type="NCBI Taxonomy" id="351674"/>
    <lineage>
        <taxon>Bacteria</taxon>
        <taxon>Pseudomonadati</taxon>
        <taxon>Pseudomonadota</taxon>
        <taxon>Gammaproteobacteria</taxon>
        <taxon>Enterobacterales</taxon>
        <taxon>Morganellaceae</taxon>
        <taxon>Xenorhabdus</taxon>
    </lineage>
</organism>